<dbReference type="PANTHER" id="PTHR43756:SF5">
    <property type="entry name" value="CHOLINE MONOOXYGENASE, CHLOROPLASTIC"/>
    <property type="match status" value="1"/>
</dbReference>
<dbReference type="Pfam" id="PF00355">
    <property type="entry name" value="Rieske"/>
    <property type="match status" value="1"/>
</dbReference>
<dbReference type="CDD" id="cd03469">
    <property type="entry name" value="Rieske_RO_Alpha_N"/>
    <property type="match status" value="1"/>
</dbReference>
<dbReference type="GO" id="GO:0051213">
    <property type="term" value="F:dioxygenase activity"/>
    <property type="evidence" value="ECO:0007669"/>
    <property type="project" value="UniProtKB-KW"/>
</dbReference>
<keyword evidence="3" id="KW-0479">Metal-binding</keyword>
<keyword evidence="2" id="KW-0001">2Fe-2S</keyword>
<dbReference type="SUPFAM" id="SSF55961">
    <property type="entry name" value="Bet v1-like"/>
    <property type="match status" value="1"/>
</dbReference>
<dbReference type="EMBL" id="CP036422">
    <property type="protein sequence ID" value="QFU75131.1"/>
    <property type="molecule type" value="Genomic_DNA"/>
</dbReference>
<evidence type="ECO:0000313" key="9">
    <source>
        <dbReference type="Proteomes" id="UP000326287"/>
    </source>
</evidence>
<reference evidence="8 9" key="1">
    <citation type="submission" date="2019-02" db="EMBL/GenBank/DDBJ databases">
        <authorList>
            <person name="Li S.-H."/>
        </authorList>
    </citation>
    <scope>NUCLEOTIDE SEQUENCE [LARGE SCALE GENOMIC DNA]</scope>
    <source>
        <strain evidence="8 9">IMCC14385</strain>
    </source>
</reference>
<keyword evidence="5" id="KW-0408">Iron</keyword>
<dbReference type="Gene3D" id="3.90.380.10">
    <property type="entry name" value="Naphthalene 1,2-dioxygenase Alpha Subunit, Chain A, domain 1"/>
    <property type="match status" value="2"/>
</dbReference>
<name>A0A5P9NH62_9GAMM</name>
<dbReference type="InterPro" id="IPR001663">
    <property type="entry name" value="Rng_hydr_dOase-A"/>
</dbReference>
<keyword evidence="4" id="KW-0560">Oxidoreductase</keyword>
<dbReference type="PRINTS" id="PR00090">
    <property type="entry name" value="RNGDIOXGNASE"/>
</dbReference>
<dbReference type="AlphaFoldDB" id="A0A5P9NH62"/>
<evidence type="ECO:0000256" key="1">
    <source>
        <dbReference type="ARBA" id="ARBA00001962"/>
    </source>
</evidence>
<dbReference type="InterPro" id="IPR015879">
    <property type="entry name" value="Ring_hydroxy_dOase_asu_C_dom"/>
</dbReference>
<dbReference type="InterPro" id="IPR036922">
    <property type="entry name" value="Rieske_2Fe-2S_sf"/>
</dbReference>
<dbReference type="KEGG" id="halc:EY643_05410"/>
<dbReference type="SUPFAM" id="SSF50022">
    <property type="entry name" value="ISP domain"/>
    <property type="match status" value="1"/>
</dbReference>
<evidence type="ECO:0000313" key="8">
    <source>
        <dbReference type="EMBL" id="QFU75131.1"/>
    </source>
</evidence>
<evidence type="ECO:0000256" key="6">
    <source>
        <dbReference type="ARBA" id="ARBA00023014"/>
    </source>
</evidence>
<dbReference type="Proteomes" id="UP000326287">
    <property type="component" value="Chromosome"/>
</dbReference>
<dbReference type="GO" id="GO:0005506">
    <property type="term" value="F:iron ion binding"/>
    <property type="evidence" value="ECO:0007669"/>
    <property type="project" value="InterPro"/>
</dbReference>
<dbReference type="Gene3D" id="2.102.10.10">
    <property type="entry name" value="Rieske [2Fe-2S] iron-sulphur domain"/>
    <property type="match status" value="1"/>
</dbReference>
<protein>
    <submittedName>
        <fullName evidence="8">Aromatic ring-hydroxylating dioxygenase subunit alpha</fullName>
    </submittedName>
</protein>
<proteinExistence type="predicted"/>
<evidence type="ECO:0000256" key="3">
    <source>
        <dbReference type="ARBA" id="ARBA00022723"/>
    </source>
</evidence>
<dbReference type="Pfam" id="PF00848">
    <property type="entry name" value="Ring_hydroxyl_A"/>
    <property type="match status" value="1"/>
</dbReference>
<evidence type="ECO:0000256" key="4">
    <source>
        <dbReference type="ARBA" id="ARBA00023002"/>
    </source>
</evidence>
<gene>
    <name evidence="8" type="ORF">EY643_05410</name>
</gene>
<dbReference type="PROSITE" id="PS51296">
    <property type="entry name" value="RIESKE"/>
    <property type="match status" value="1"/>
</dbReference>
<dbReference type="GO" id="GO:0051537">
    <property type="term" value="F:2 iron, 2 sulfur cluster binding"/>
    <property type="evidence" value="ECO:0007669"/>
    <property type="project" value="UniProtKB-KW"/>
</dbReference>
<feature type="domain" description="Rieske" evidence="7">
    <location>
        <begin position="54"/>
        <end position="165"/>
    </location>
</feature>
<dbReference type="PANTHER" id="PTHR43756">
    <property type="entry name" value="CHOLINE MONOOXYGENASE, CHLOROPLASTIC"/>
    <property type="match status" value="1"/>
</dbReference>
<keyword evidence="9" id="KW-1185">Reference proteome</keyword>
<sequence length="386" mass="43970">MNRDALVKETKRLLELVANNTTTMADAVMSLDVQEYIDPERFDLERQALFRNYPQFVGPSCTLPNPGDYFAFDDTGIPILVVRNGEGLLKAFVNSCSHRGAPINECASGQAKKGRMFSCPYHGWSYDLDGKLIGIPFQEGFEGMDRESLGLRELQVEEKYGFIFVMPNPDLRFEIDDVLSGMEARLEGNGLENHYYLGAKKVETAFNWKLNMDTFQEFYHFESLHPESIGQMAHSNVSTFHTFGRNHAMGSATLTIDELRQIPEAQWDPREYTSYVNYIFPNTVIFAVADHFQTWRVYPVSPDTSVVYHSMYLPNAPQSDEERAQREEYFQLINDVAVAEDYSLVDKITRGLHSGLDRKVLFGRNEPGVQNMHRQISEVLGLTTPG</sequence>
<comment type="cofactor">
    <cofactor evidence="1">
        <name>Fe cation</name>
        <dbReference type="ChEBI" id="CHEBI:24875"/>
    </cofactor>
</comment>
<evidence type="ECO:0000259" key="7">
    <source>
        <dbReference type="PROSITE" id="PS51296"/>
    </source>
</evidence>
<dbReference type="OrthoDB" id="9769355at2"/>
<organism evidence="8 9">
    <name type="scientific">Halioglobus maricola</name>
    <dbReference type="NCBI Taxonomy" id="2601894"/>
    <lineage>
        <taxon>Bacteria</taxon>
        <taxon>Pseudomonadati</taxon>
        <taxon>Pseudomonadota</taxon>
        <taxon>Gammaproteobacteria</taxon>
        <taxon>Cellvibrionales</taxon>
        <taxon>Halieaceae</taxon>
        <taxon>Halioglobus</taxon>
    </lineage>
</organism>
<dbReference type="InterPro" id="IPR017941">
    <property type="entry name" value="Rieske_2Fe-2S"/>
</dbReference>
<accession>A0A5P9NH62</accession>
<dbReference type="RefSeq" id="WP_152661237.1">
    <property type="nucleotide sequence ID" value="NZ_CP036422.1"/>
</dbReference>
<keyword evidence="8" id="KW-0223">Dioxygenase</keyword>
<keyword evidence="6" id="KW-0411">Iron-sulfur</keyword>
<evidence type="ECO:0000256" key="2">
    <source>
        <dbReference type="ARBA" id="ARBA00022714"/>
    </source>
</evidence>
<evidence type="ECO:0000256" key="5">
    <source>
        <dbReference type="ARBA" id="ARBA00023004"/>
    </source>
</evidence>